<dbReference type="SUPFAM" id="SSF141072">
    <property type="entry name" value="CalX-like"/>
    <property type="match status" value="1"/>
</dbReference>
<feature type="transmembrane region" description="Helical" evidence="10">
    <location>
        <begin position="1533"/>
        <end position="1551"/>
    </location>
</feature>
<dbReference type="PANTHER" id="PTHR23507">
    <property type="entry name" value="ZGC:174356"/>
    <property type="match status" value="1"/>
</dbReference>
<feature type="transmembrane region" description="Helical" evidence="10">
    <location>
        <begin position="784"/>
        <end position="805"/>
    </location>
</feature>
<organism evidence="12 13">
    <name type="scientific">Symbiodinium microadriaticum</name>
    <name type="common">Dinoflagellate</name>
    <name type="synonym">Zooxanthella microadriatica</name>
    <dbReference type="NCBI Taxonomy" id="2951"/>
    <lineage>
        <taxon>Eukaryota</taxon>
        <taxon>Sar</taxon>
        <taxon>Alveolata</taxon>
        <taxon>Dinophyceae</taxon>
        <taxon>Suessiales</taxon>
        <taxon>Symbiodiniaceae</taxon>
        <taxon>Symbiodinium</taxon>
    </lineage>
</organism>
<keyword evidence="13" id="KW-1185">Reference proteome</keyword>
<evidence type="ECO:0000256" key="8">
    <source>
        <dbReference type="PROSITE-ProRule" id="PRU00023"/>
    </source>
</evidence>
<dbReference type="Pfam" id="PF00005">
    <property type="entry name" value="ABC_tran"/>
    <property type="match status" value="1"/>
</dbReference>
<feature type="transmembrane region" description="Helical" evidence="10">
    <location>
        <begin position="1069"/>
        <end position="1088"/>
    </location>
</feature>
<dbReference type="Gene3D" id="1.25.40.20">
    <property type="entry name" value="Ankyrin repeat-containing domain"/>
    <property type="match status" value="1"/>
</dbReference>
<dbReference type="PROSITE" id="PS50088">
    <property type="entry name" value="ANK_REPEAT"/>
    <property type="match status" value="1"/>
</dbReference>
<keyword evidence="6 10" id="KW-1133">Transmembrane helix</keyword>
<dbReference type="Gene3D" id="1.25.10.10">
    <property type="entry name" value="Leucine-rich Repeat Variant"/>
    <property type="match status" value="3"/>
</dbReference>
<dbReference type="InterPro" id="IPR036640">
    <property type="entry name" value="ABC1_TM_sf"/>
</dbReference>
<keyword evidence="7 10" id="KW-0472">Membrane</keyword>
<keyword evidence="2 10" id="KW-0812">Transmembrane</keyword>
<dbReference type="Gene3D" id="2.60.40.2030">
    <property type="match status" value="1"/>
</dbReference>
<feature type="transmembrane region" description="Helical" evidence="10">
    <location>
        <begin position="1619"/>
        <end position="1638"/>
    </location>
</feature>
<evidence type="ECO:0000313" key="12">
    <source>
        <dbReference type="EMBL" id="OLQ04195.1"/>
    </source>
</evidence>
<feature type="transmembrane region" description="Helical" evidence="10">
    <location>
        <begin position="970"/>
        <end position="989"/>
    </location>
</feature>
<feature type="transmembrane region" description="Helical" evidence="10">
    <location>
        <begin position="817"/>
        <end position="838"/>
    </location>
</feature>
<dbReference type="PROSITE" id="PS50297">
    <property type="entry name" value="ANK_REP_REGION"/>
    <property type="match status" value="1"/>
</dbReference>
<dbReference type="GO" id="GO:0016887">
    <property type="term" value="F:ATP hydrolysis activity"/>
    <property type="evidence" value="ECO:0007669"/>
    <property type="project" value="InterPro"/>
</dbReference>
<comment type="subcellular location">
    <subcellularLocation>
        <location evidence="1">Membrane</location>
        <topology evidence="1">Multi-pass membrane protein</topology>
    </subcellularLocation>
</comment>
<dbReference type="Pfam" id="PF07690">
    <property type="entry name" value="MFS_1"/>
    <property type="match status" value="1"/>
</dbReference>
<evidence type="ECO:0000256" key="2">
    <source>
        <dbReference type="ARBA" id="ARBA00022692"/>
    </source>
</evidence>
<feature type="domain" description="ABC transporter" evidence="11">
    <location>
        <begin position="1734"/>
        <end position="2020"/>
    </location>
</feature>
<protein>
    <submittedName>
        <fullName evidence="12">Zinc import ATP-binding protein ZnuC</fullName>
    </submittedName>
</protein>
<dbReference type="Pfam" id="PF02985">
    <property type="entry name" value="HEAT"/>
    <property type="match status" value="1"/>
</dbReference>
<feature type="region of interest" description="Disordered" evidence="9">
    <location>
        <begin position="1867"/>
        <end position="1896"/>
    </location>
</feature>
<dbReference type="GO" id="GO:0007154">
    <property type="term" value="P:cell communication"/>
    <property type="evidence" value="ECO:0007669"/>
    <property type="project" value="InterPro"/>
</dbReference>
<feature type="transmembrane region" description="Helical" evidence="10">
    <location>
        <begin position="726"/>
        <end position="745"/>
    </location>
</feature>
<dbReference type="Gene3D" id="1.20.1250.20">
    <property type="entry name" value="MFS general substrate transporter like domains"/>
    <property type="match status" value="2"/>
</dbReference>
<keyword evidence="12" id="KW-0547">Nucleotide-binding</keyword>
<feature type="transmembrane region" description="Helical" evidence="10">
    <location>
        <begin position="995"/>
        <end position="1016"/>
    </location>
</feature>
<feature type="transmembrane region" description="Helical" evidence="10">
    <location>
        <begin position="757"/>
        <end position="778"/>
    </location>
</feature>
<dbReference type="InterPro" id="IPR003644">
    <property type="entry name" value="Calx_beta"/>
</dbReference>
<evidence type="ECO:0000313" key="13">
    <source>
        <dbReference type="Proteomes" id="UP000186817"/>
    </source>
</evidence>
<dbReference type="InterPro" id="IPR036770">
    <property type="entry name" value="Ankyrin_rpt-contain_sf"/>
</dbReference>
<dbReference type="GO" id="GO:0022857">
    <property type="term" value="F:transmembrane transporter activity"/>
    <property type="evidence" value="ECO:0007669"/>
    <property type="project" value="InterPro"/>
</dbReference>
<dbReference type="GO" id="GO:0016020">
    <property type="term" value="C:membrane"/>
    <property type="evidence" value="ECO:0007669"/>
    <property type="project" value="UniProtKB-SubCell"/>
</dbReference>
<dbReference type="GO" id="GO:0005524">
    <property type="term" value="F:ATP binding"/>
    <property type="evidence" value="ECO:0007669"/>
    <property type="project" value="UniProtKB-KW"/>
</dbReference>
<feature type="repeat" description="ANK" evidence="8">
    <location>
        <begin position="281"/>
        <end position="301"/>
    </location>
</feature>
<dbReference type="InterPro" id="IPR003439">
    <property type="entry name" value="ABC_transporter-like_ATP-bd"/>
</dbReference>
<dbReference type="InterPro" id="IPR038081">
    <property type="entry name" value="CalX-like_sf"/>
</dbReference>
<feature type="transmembrane region" description="Helical" evidence="10">
    <location>
        <begin position="1028"/>
        <end position="1049"/>
    </location>
</feature>
<keyword evidence="4" id="KW-0677">Repeat</keyword>
<evidence type="ECO:0000256" key="6">
    <source>
        <dbReference type="ARBA" id="ARBA00022989"/>
    </source>
</evidence>
<proteinExistence type="predicted"/>
<dbReference type="Proteomes" id="UP000186817">
    <property type="component" value="Unassembled WGS sequence"/>
</dbReference>
<name>A0A1Q9E9U5_SYMMI</name>
<sequence>MATAALVNGAHRGGYAVDRVMFPVPAYNETAASFSRAVNKQEEQPDLNDVVFALQEGDVPIPFIGKLAGALPEADAVRPRFQPEGREAPHALGSPLAWTSPTVLPTALEMPDDAALAAHQPSAPGRHGGNRASRAGVLVGTANKDTSATGTVAAMTAKLAPTALEGCSKGPRTAHVGSSTGSEEDDGLLTVESGGGKASQEEDEQFEMQLGPVKTTLFAVYHVCNIIFLRVRPKRRTYKHKAATGKQERGGHRIHDVERRSALSSGMDVQAGAQKDLQDRDGRTALHWVAHNGNADCVELLGDRRREGEALERRWALELLGAAAAEKPGLVLELMKLLLQSLEDEDARVKKAAVEVFGQLGEHASDHTHEILDFLHDADPEMRATAAAALGNLGAWEHLEELRPCLSDSSPAVVRAALRAAEKWGENGQQLASSILECFANSARGVRCDAVKALASWADVGERLAGHVAELLRDPDNATREAAVAFFAAAGPRAARRAAAAAASCLSGPSAAAAAVALGHMQASSYAEQVASLLSSAGASDVSLSLSAAGLEKRMPVELRRPECGAARSLMLMGHAGAQHADAVAALLVEPKGCPESMASLIRSLAGMGTAAHGHKGKIQSFLEHPHALVREAACHGVGLLAEAGVLGGEALLGRLGDSQGCVRRAAARACGQLQAILLENMATILVNLIYPDLAVASLNNGVDACAGSGANSPACEKLIAQASEIGATFGIVGAIMSLFAIPFVGSCADHFGRRPMLILAFLTSKVPLIALLCVAYAGASIYYFYAGLLVPVLIPGPMLFWFWINDQTEPSERGQMYGRLNAATNIEGIIVPLAAMVAHDRSAVLVLTVIRVAALLTVVCFVPESRPASLIGGSARSAVSDGKHAFFERWKNVRILFTDRSLRKLIAVGLLGLLTGTGLGGASFLYCKDKFGANMQSFAPLVTVSTVSNGLVQLFLLKPLQDKVGLRGLFLIAVIFGVCLPAAVGAAPTLNWMIAINVFSGLGNVGLPAFQALISNVSETIPGLSPGVALGALQAMTSVVSLLGPPAYQAMLAFAVQTPIAGQIHPGLPFFVGAALNLVAMIILCSIPREFFSRGCECQAWGMWLYRAHEPSLYVDAVAKLMEDSVPAVQAAALHSIAAMGVEGHAYAASICRIAVSGEKFPVSSMVRAAALAALGAMGDRGAAFAPEVASCFEAKRQGSREVLLNEGFRYSQLESNEFDLLWADSDEENLDILQFAAPIFVAEEGEAFSVKLMRMGSLSGTVSCHFQTEGGSAKAGERYVHAEGEVVFGDGQFQQSIDIQILDSPSFSATLEFKVVLSNPQGCILGKYLKLCRVKVLDGDPFPNSDYAEAVNAGLHAVEEINPVPLFLDFCKLMLQIPGNSWRFAVTLLLDQLKNAYVWFGLVASVYMVNVIFGGEDAEDRLVIPGDAVGTAKLLGLMYIGLPLLLHFCKEAKTRMDIAGRCGFYLQTSLMRKYMNFSEDSRAAVSASEVQRIVSAKAMELSASLDNMSSMLETLGRLVMLNYFAVSSDPGMLWAVVAMPVVMTFWVLLRQRWLTKPEEDSPYKRRVADLVGSISEYYPLIAAYFQRPAMNEEFAERVTKLSEVQEPLGIYAMRSEFFFAWLGPSFAGFYLCFYAQQVIEHQLSLGTFLATISVFKEVASNFADGYSVMKSVISKFEPLIDIAVFFNRSTDVRDLKESVNRRITETHQQRTRLLQLSTPTPPGMVRTDMIPIHLENVSFKAGGQRELLRNVNISVEQGKLIALQGEHGSGKTKLIRLLAGGLTPTSGKVIMPSHLRCLLVTHQVVVMNTTPLQNLFFGDPLALAQDENRHRVMRILDKLRMSRTREFAETEVSILQEPVSEEEAVDTGCCGTSGKVEPQPNEQWTPPQGSKRDQRLQSVLRGWEDALSFQEKAKLHIARALVVNPEILVLEKPLMNFDERESQLVQSILKEHVSNRGVALPLESRDKRRPRTCFYSAERENGSQIDVVWKCGNGNVVAENPAEQSPKPLKGKKQMSSPKSAVTADSRANDRKLSKKIECAEEPMVRAAALEAFGLFREEGKNYLADVELLRSDPKETVRAAADRCILALTAN</sequence>
<dbReference type="InterPro" id="IPR011989">
    <property type="entry name" value="ARM-like"/>
</dbReference>
<dbReference type="InterPro" id="IPR027417">
    <property type="entry name" value="P-loop_NTPase"/>
</dbReference>
<feature type="transmembrane region" description="Helical" evidence="10">
    <location>
        <begin position="939"/>
        <end position="958"/>
    </location>
</feature>
<dbReference type="InterPro" id="IPR016024">
    <property type="entry name" value="ARM-type_fold"/>
</dbReference>
<dbReference type="SUPFAM" id="SSF90123">
    <property type="entry name" value="ABC transporter transmembrane region"/>
    <property type="match status" value="1"/>
</dbReference>
<keyword evidence="12" id="KW-0067">ATP-binding</keyword>
<dbReference type="InterPro" id="IPR011701">
    <property type="entry name" value="MFS"/>
</dbReference>
<feature type="transmembrane region" description="Helical" evidence="10">
    <location>
        <begin position="844"/>
        <end position="863"/>
    </location>
</feature>
<dbReference type="InterPro" id="IPR002110">
    <property type="entry name" value="Ankyrin_rpt"/>
</dbReference>
<dbReference type="SMART" id="SM00237">
    <property type="entry name" value="Calx_beta"/>
    <property type="match status" value="1"/>
</dbReference>
<dbReference type="InterPro" id="IPR004155">
    <property type="entry name" value="PBS_lyase_HEAT"/>
</dbReference>
<dbReference type="SUPFAM" id="SSF103473">
    <property type="entry name" value="MFS general substrate transporter"/>
    <property type="match status" value="1"/>
</dbReference>
<evidence type="ECO:0000256" key="7">
    <source>
        <dbReference type="ARBA" id="ARBA00023136"/>
    </source>
</evidence>
<evidence type="ECO:0000256" key="5">
    <source>
        <dbReference type="ARBA" id="ARBA00022837"/>
    </source>
</evidence>
<accession>A0A1Q9E9U5</accession>
<dbReference type="OrthoDB" id="433748at2759"/>
<dbReference type="SUPFAM" id="SSF48371">
    <property type="entry name" value="ARM repeat"/>
    <property type="match status" value="1"/>
</dbReference>
<gene>
    <name evidence="12" type="primary">znuC</name>
    <name evidence="12" type="ORF">AK812_SmicGene12739</name>
</gene>
<feature type="transmembrane region" description="Helical" evidence="10">
    <location>
        <begin position="1398"/>
        <end position="1415"/>
    </location>
</feature>
<evidence type="ECO:0000256" key="1">
    <source>
        <dbReference type="ARBA" id="ARBA00004141"/>
    </source>
</evidence>
<reference evidence="12 13" key="1">
    <citation type="submission" date="2016-02" db="EMBL/GenBank/DDBJ databases">
        <title>Genome analysis of coral dinoflagellate symbionts highlights evolutionary adaptations to a symbiotic lifestyle.</title>
        <authorList>
            <person name="Aranda M."/>
            <person name="Li Y."/>
            <person name="Liew Y.J."/>
            <person name="Baumgarten S."/>
            <person name="Simakov O."/>
            <person name="Wilson M."/>
            <person name="Piel J."/>
            <person name="Ashoor H."/>
            <person name="Bougouffa S."/>
            <person name="Bajic V.B."/>
            <person name="Ryu T."/>
            <person name="Ravasi T."/>
            <person name="Bayer T."/>
            <person name="Micklem G."/>
            <person name="Kim H."/>
            <person name="Bhak J."/>
            <person name="Lajeunesse T.C."/>
            <person name="Voolstra C.R."/>
        </authorList>
    </citation>
    <scope>NUCLEOTIDE SEQUENCE [LARGE SCALE GENOMIC DNA]</scope>
    <source>
        <strain evidence="12 13">CCMP2467</strain>
    </source>
</reference>
<evidence type="ECO:0000259" key="11">
    <source>
        <dbReference type="PROSITE" id="PS50893"/>
    </source>
</evidence>
<feature type="region of interest" description="Disordered" evidence="9">
    <location>
        <begin position="2001"/>
        <end position="2031"/>
    </location>
</feature>
<dbReference type="SMART" id="SM00567">
    <property type="entry name" value="EZ_HEAT"/>
    <property type="match status" value="5"/>
</dbReference>
<evidence type="ECO:0000256" key="4">
    <source>
        <dbReference type="ARBA" id="ARBA00022737"/>
    </source>
</evidence>
<dbReference type="PANTHER" id="PTHR23507:SF1">
    <property type="entry name" value="FI18259P1-RELATED"/>
    <property type="match status" value="1"/>
</dbReference>
<dbReference type="Pfam" id="PF13646">
    <property type="entry name" value="HEAT_2"/>
    <property type="match status" value="1"/>
</dbReference>
<dbReference type="SUPFAM" id="SSF52540">
    <property type="entry name" value="P-loop containing nucleoside triphosphate hydrolases"/>
    <property type="match status" value="1"/>
</dbReference>
<comment type="caution">
    <text evidence="12">The sequence shown here is derived from an EMBL/GenBank/DDBJ whole genome shotgun (WGS) entry which is preliminary data.</text>
</comment>
<keyword evidence="5" id="KW-0106">Calcium</keyword>
<evidence type="ECO:0000256" key="3">
    <source>
        <dbReference type="ARBA" id="ARBA00022729"/>
    </source>
</evidence>
<dbReference type="Gene3D" id="3.40.50.300">
    <property type="entry name" value="P-loop containing nucleotide triphosphate hydrolases"/>
    <property type="match status" value="1"/>
</dbReference>
<evidence type="ECO:0000256" key="9">
    <source>
        <dbReference type="SAM" id="MobiDB-lite"/>
    </source>
</evidence>
<feature type="transmembrane region" description="Helical" evidence="10">
    <location>
        <begin position="906"/>
        <end position="927"/>
    </location>
</feature>
<dbReference type="Pfam" id="PF03160">
    <property type="entry name" value="Calx-beta"/>
    <property type="match status" value="1"/>
</dbReference>
<dbReference type="Gene3D" id="1.20.1560.10">
    <property type="entry name" value="ABC transporter type 1, transmembrane domain"/>
    <property type="match status" value="1"/>
</dbReference>
<dbReference type="InterPro" id="IPR036259">
    <property type="entry name" value="MFS_trans_sf"/>
</dbReference>
<dbReference type="PROSITE" id="PS50893">
    <property type="entry name" value="ABC_TRANSPORTER_2"/>
    <property type="match status" value="1"/>
</dbReference>
<keyword evidence="8" id="KW-0040">ANK repeat</keyword>
<feature type="region of interest" description="Disordered" evidence="9">
    <location>
        <begin position="166"/>
        <end position="200"/>
    </location>
</feature>
<dbReference type="SUPFAM" id="SSF48403">
    <property type="entry name" value="Ankyrin repeat"/>
    <property type="match status" value="1"/>
</dbReference>
<dbReference type="EMBL" id="LSRX01000216">
    <property type="protein sequence ID" value="OLQ04195.1"/>
    <property type="molecule type" value="Genomic_DNA"/>
</dbReference>
<keyword evidence="3" id="KW-0732">Signal</keyword>
<evidence type="ECO:0000256" key="10">
    <source>
        <dbReference type="SAM" id="Phobius"/>
    </source>
</evidence>
<dbReference type="InterPro" id="IPR000357">
    <property type="entry name" value="HEAT"/>
</dbReference>